<dbReference type="EMBL" id="JBHSXN010000002">
    <property type="protein sequence ID" value="MFC6953701.1"/>
    <property type="molecule type" value="Genomic_DNA"/>
</dbReference>
<feature type="compositionally biased region" description="Acidic residues" evidence="1">
    <location>
        <begin position="22"/>
        <end position="31"/>
    </location>
</feature>
<feature type="domain" description="AB hydrolase-1" evidence="2">
    <location>
        <begin position="64"/>
        <end position="306"/>
    </location>
</feature>
<gene>
    <name evidence="3" type="ORF">ACFQGB_12580</name>
</gene>
<keyword evidence="4" id="KW-1185">Reference proteome</keyword>
<dbReference type="PANTHER" id="PTHR46438">
    <property type="entry name" value="ALPHA/BETA-HYDROLASES SUPERFAMILY PROTEIN"/>
    <property type="match status" value="1"/>
</dbReference>
<dbReference type="InterPro" id="IPR029058">
    <property type="entry name" value="AB_hydrolase_fold"/>
</dbReference>
<reference evidence="3 4" key="1">
    <citation type="journal article" date="2019" name="Int. J. Syst. Evol. Microbiol.">
        <title>The Global Catalogue of Microorganisms (GCM) 10K type strain sequencing project: providing services to taxonomists for standard genome sequencing and annotation.</title>
        <authorList>
            <consortium name="The Broad Institute Genomics Platform"/>
            <consortium name="The Broad Institute Genome Sequencing Center for Infectious Disease"/>
            <person name="Wu L."/>
            <person name="Ma J."/>
        </authorList>
    </citation>
    <scope>NUCLEOTIDE SEQUENCE [LARGE SCALE GENOMIC DNA]</scope>
    <source>
        <strain evidence="3 4">GX26</strain>
    </source>
</reference>
<dbReference type="RefSeq" id="WP_336350654.1">
    <property type="nucleotide sequence ID" value="NZ_JAZAQL010000002.1"/>
</dbReference>
<feature type="region of interest" description="Disordered" evidence="1">
    <location>
        <begin position="1"/>
        <end position="44"/>
    </location>
</feature>
<name>A0ABD5VLF6_9EURY</name>
<evidence type="ECO:0000259" key="2">
    <source>
        <dbReference type="Pfam" id="PF00561"/>
    </source>
</evidence>
<organism evidence="3 4">
    <name type="scientific">Halorubellus litoreus</name>
    <dbReference type="NCBI Taxonomy" id="755308"/>
    <lineage>
        <taxon>Archaea</taxon>
        <taxon>Methanobacteriati</taxon>
        <taxon>Methanobacteriota</taxon>
        <taxon>Stenosarchaea group</taxon>
        <taxon>Halobacteria</taxon>
        <taxon>Halobacteriales</taxon>
        <taxon>Halorubellaceae</taxon>
        <taxon>Halorubellus</taxon>
    </lineage>
</organism>
<keyword evidence="3" id="KW-0378">Hydrolase</keyword>
<sequence>MIPEDEREPVDGGEASAPVAGESEDIGDDGGVESTMDGPASVGTGAAVVNGRRVAYRRAGTDGPPLVLLHGAGVDDGALSWEHVLPELGRTHRVYALDWPGHGESDDAPEHSVAAYRDVLVGVLDELGLESVALAGISMGAGVALSFALANPERVDRLALVSSYGLGRSVPAGSLWYALANVPGANQAGYAAMGSSTTAARTGLSQVVYDASTLDAGFVEAFRERASRAGAGAAFAAFQRNEIGPSGRVETNLAGRLGDLAVETLFVHGTQDPLFPVAWARRGAERVPDASLVEIPECGHWPTQEHPGVVVDAFRSFFAT</sequence>
<accession>A0ABD5VLF6</accession>
<dbReference type="AlphaFoldDB" id="A0ABD5VLF6"/>
<dbReference type="PRINTS" id="PR00111">
    <property type="entry name" value="ABHYDROLASE"/>
</dbReference>
<dbReference type="GO" id="GO:0016787">
    <property type="term" value="F:hydrolase activity"/>
    <property type="evidence" value="ECO:0007669"/>
    <property type="project" value="UniProtKB-KW"/>
</dbReference>
<evidence type="ECO:0000256" key="1">
    <source>
        <dbReference type="SAM" id="MobiDB-lite"/>
    </source>
</evidence>
<evidence type="ECO:0000313" key="4">
    <source>
        <dbReference type="Proteomes" id="UP001596395"/>
    </source>
</evidence>
<dbReference type="InterPro" id="IPR000073">
    <property type="entry name" value="AB_hydrolase_1"/>
</dbReference>
<proteinExistence type="predicted"/>
<protein>
    <submittedName>
        <fullName evidence="3">Alpha/beta fold hydrolase</fullName>
    </submittedName>
</protein>
<dbReference type="Gene3D" id="3.40.50.1820">
    <property type="entry name" value="alpha/beta hydrolase"/>
    <property type="match status" value="1"/>
</dbReference>
<evidence type="ECO:0000313" key="3">
    <source>
        <dbReference type="EMBL" id="MFC6953701.1"/>
    </source>
</evidence>
<dbReference type="Proteomes" id="UP001596395">
    <property type="component" value="Unassembled WGS sequence"/>
</dbReference>
<dbReference type="SUPFAM" id="SSF53474">
    <property type="entry name" value="alpha/beta-Hydrolases"/>
    <property type="match status" value="1"/>
</dbReference>
<dbReference type="Pfam" id="PF00561">
    <property type="entry name" value="Abhydrolase_1"/>
    <property type="match status" value="1"/>
</dbReference>
<comment type="caution">
    <text evidence="3">The sequence shown here is derived from an EMBL/GenBank/DDBJ whole genome shotgun (WGS) entry which is preliminary data.</text>
</comment>